<dbReference type="STRING" id="634436.SAMN05216361_3647"/>
<gene>
    <name evidence="1" type="ORF">SAMN05216361_3647</name>
</gene>
<evidence type="ECO:0000313" key="1">
    <source>
        <dbReference type="EMBL" id="SHH06474.1"/>
    </source>
</evidence>
<dbReference type="EMBL" id="FQWD01000006">
    <property type="protein sequence ID" value="SHH06474.1"/>
    <property type="molecule type" value="Genomic_DNA"/>
</dbReference>
<dbReference type="Proteomes" id="UP000184520">
    <property type="component" value="Unassembled WGS sequence"/>
</dbReference>
<evidence type="ECO:0000313" key="2">
    <source>
        <dbReference type="Proteomes" id="UP000184520"/>
    </source>
</evidence>
<keyword evidence="2" id="KW-1185">Reference proteome</keyword>
<sequence>MVVGLTIIIVTTGIQQKSRMTGRNKKGHDSPFINSQFGNGWLSQCIQCRRVGNTQLFTQGFNNSLVSHFAFVNVQTV</sequence>
<reference evidence="2" key="1">
    <citation type="submission" date="2016-11" db="EMBL/GenBank/DDBJ databases">
        <authorList>
            <person name="Varghese N."/>
            <person name="Submissions S."/>
        </authorList>
    </citation>
    <scope>NUCLEOTIDE SEQUENCE [LARGE SCALE GENOMIC DNA]</scope>
    <source>
        <strain evidence="2">CGMCC 1.8995</strain>
    </source>
</reference>
<organism evidence="1 2">
    <name type="scientific">Marisediminitalea aggregata</name>
    <dbReference type="NCBI Taxonomy" id="634436"/>
    <lineage>
        <taxon>Bacteria</taxon>
        <taxon>Pseudomonadati</taxon>
        <taxon>Pseudomonadota</taxon>
        <taxon>Gammaproteobacteria</taxon>
        <taxon>Alteromonadales</taxon>
        <taxon>Alteromonadaceae</taxon>
        <taxon>Marisediminitalea</taxon>
    </lineage>
</organism>
<name>A0A1M5PXE3_9ALTE</name>
<accession>A0A1M5PXE3</accession>
<protein>
    <submittedName>
        <fullName evidence="1">Uncharacterized protein</fullName>
    </submittedName>
</protein>
<proteinExistence type="predicted"/>
<dbReference type="AlphaFoldDB" id="A0A1M5PXE3"/>